<dbReference type="Pfam" id="PF02803">
    <property type="entry name" value="Thiolase_C"/>
    <property type="match status" value="1"/>
</dbReference>
<dbReference type="Gene3D" id="3.40.47.10">
    <property type="match status" value="2"/>
</dbReference>
<evidence type="ECO:0000256" key="4">
    <source>
        <dbReference type="PIRSR" id="PIRSR000429-1"/>
    </source>
</evidence>
<keyword evidence="9" id="KW-1185">Reference proteome</keyword>
<accession>A0A4Q7DFK6</accession>
<keyword evidence="2 5" id="KW-0808">Transferase</keyword>
<keyword evidence="3 5" id="KW-0012">Acyltransferase</keyword>
<feature type="active site" description="Proton acceptor" evidence="4">
    <location>
        <position position="384"/>
    </location>
</feature>
<dbReference type="PIRSF" id="PIRSF000429">
    <property type="entry name" value="Ac-CoA_Ac_transf"/>
    <property type="match status" value="1"/>
</dbReference>
<protein>
    <submittedName>
        <fullName evidence="8">Thiolase family protein</fullName>
    </submittedName>
</protein>
<feature type="active site" description="Proton acceptor" evidence="4">
    <location>
        <position position="354"/>
    </location>
</feature>
<dbReference type="GO" id="GO:0003988">
    <property type="term" value="F:acetyl-CoA C-acyltransferase activity"/>
    <property type="evidence" value="ECO:0007669"/>
    <property type="project" value="UniProtKB-ARBA"/>
</dbReference>
<proteinExistence type="inferred from homology"/>
<dbReference type="CDD" id="cd00751">
    <property type="entry name" value="thiolase"/>
    <property type="match status" value="1"/>
</dbReference>
<dbReference type="InterPro" id="IPR020617">
    <property type="entry name" value="Thiolase_C"/>
</dbReference>
<sequence>MTPSHAFHPFIVAAKRTPMGNFQGALSSFKGYQLGSAVIKSLSLSGVVDEVIMGCVLQACQGQAPARQAAIHAGIKDSTPCTTVNKVCGSGMKAIFMACDEIRLNQAHLIIAGGMESMTNAPYLLDRARGGYRAGHGTLIDHLYRDGLEDPYHMNEDGTYRLMGEFGEDTANLYNFNRAQQEQYVFETLAYYQRAQGQGLFKDEIISLEVRDNKGVVTMISQDEPPTRVKPEKFSALKPAFRAGGTVTAATSSPLSDGAAAMGLASQARVEAEGLVPLARVVGYCSYAHQPAHFTTAPIGAIKKLCQQTGWSLAEVDLFEVNEAFALVPMAVMKDLGIPREKMNVRGGACVLGHPIGTSGARIVVTLVHALIQRGLKRGIAAICIGGGESTAIAVEVV</sequence>
<evidence type="ECO:0000256" key="2">
    <source>
        <dbReference type="ARBA" id="ARBA00022679"/>
    </source>
</evidence>
<dbReference type="AlphaFoldDB" id="A0A4Q7DFK6"/>
<feature type="domain" description="Thiolase N-terminal" evidence="6">
    <location>
        <begin position="10"/>
        <end position="266"/>
    </location>
</feature>
<dbReference type="Pfam" id="PF00108">
    <property type="entry name" value="Thiolase_N"/>
    <property type="match status" value="1"/>
</dbReference>
<dbReference type="Proteomes" id="UP000293550">
    <property type="component" value="Unassembled WGS sequence"/>
</dbReference>
<gene>
    <name evidence="8" type="ORF">EQU50_08145</name>
</gene>
<comment type="similarity">
    <text evidence="1 5">Belongs to the thiolase-like superfamily. Thiolase family.</text>
</comment>
<dbReference type="InterPro" id="IPR016039">
    <property type="entry name" value="Thiolase-like"/>
</dbReference>
<dbReference type="InterPro" id="IPR020615">
    <property type="entry name" value="Thiolase_acyl_enz_int_AS"/>
</dbReference>
<dbReference type="NCBIfam" id="TIGR01930">
    <property type="entry name" value="AcCoA-C-Actrans"/>
    <property type="match status" value="1"/>
</dbReference>
<dbReference type="InterPro" id="IPR020616">
    <property type="entry name" value="Thiolase_N"/>
</dbReference>
<dbReference type="EMBL" id="SCFB01000025">
    <property type="protein sequence ID" value="RZI45140.1"/>
    <property type="molecule type" value="Genomic_DNA"/>
</dbReference>
<dbReference type="RefSeq" id="WP_130154627.1">
    <property type="nucleotide sequence ID" value="NZ_SCFB01000025.1"/>
</dbReference>
<feature type="active site" description="Acyl-thioester intermediate" evidence="4">
    <location>
        <position position="88"/>
    </location>
</feature>
<dbReference type="PROSITE" id="PS00098">
    <property type="entry name" value="THIOLASE_1"/>
    <property type="match status" value="1"/>
</dbReference>
<evidence type="ECO:0000313" key="9">
    <source>
        <dbReference type="Proteomes" id="UP000293550"/>
    </source>
</evidence>
<evidence type="ECO:0000259" key="6">
    <source>
        <dbReference type="Pfam" id="PF00108"/>
    </source>
</evidence>
<dbReference type="OrthoDB" id="9764638at2"/>
<evidence type="ECO:0000313" key="8">
    <source>
        <dbReference type="EMBL" id="RZI45140.1"/>
    </source>
</evidence>
<reference evidence="8 9" key="1">
    <citation type="submission" date="2018-10" db="EMBL/GenBank/DDBJ databases">
        <title>An updated phylogeny of the Alphaproteobacteria reveals that the parasitic Rickettsiales and Holosporales have independent origins.</title>
        <authorList>
            <person name="Munoz-Gomez S.A."/>
            <person name="Hess S."/>
            <person name="Burger G."/>
            <person name="Lang B.F."/>
            <person name="Susko E."/>
            <person name="Slamovits C.H."/>
            <person name="Roger A.J."/>
        </authorList>
    </citation>
    <scope>NUCLEOTIDE SEQUENCE [LARGE SCALE GENOMIC DNA]</scope>
    <source>
        <strain evidence="8">HOLO01</strain>
    </source>
</reference>
<evidence type="ECO:0000256" key="5">
    <source>
        <dbReference type="RuleBase" id="RU003557"/>
    </source>
</evidence>
<evidence type="ECO:0000256" key="3">
    <source>
        <dbReference type="ARBA" id="ARBA00023315"/>
    </source>
</evidence>
<name>A0A4Q7DFK6_9PROT</name>
<dbReference type="InterPro" id="IPR002155">
    <property type="entry name" value="Thiolase"/>
</dbReference>
<dbReference type="PANTHER" id="PTHR18919:SF138">
    <property type="entry name" value="ACETYL-COA C-ACETYLTRANSFERASE"/>
    <property type="match status" value="1"/>
</dbReference>
<feature type="domain" description="Thiolase C-terminal" evidence="7">
    <location>
        <begin position="277"/>
        <end position="396"/>
    </location>
</feature>
<organism evidence="8 9">
    <name type="scientific">Candidatus Finniella inopinata</name>
    <dbReference type="NCBI Taxonomy" id="1696036"/>
    <lineage>
        <taxon>Bacteria</taxon>
        <taxon>Pseudomonadati</taxon>
        <taxon>Pseudomonadota</taxon>
        <taxon>Alphaproteobacteria</taxon>
        <taxon>Holosporales</taxon>
        <taxon>Candidatus Paracaedibacteraceae</taxon>
        <taxon>Candidatus Finniella</taxon>
    </lineage>
</organism>
<dbReference type="SUPFAM" id="SSF53901">
    <property type="entry name" value="Thiolase-like"/>
    <property type="match status" value="2"/>
</dbReference>
<evidence type="ECO:0000256" key="1">
    <source>
        <dbReference type="ARBA" id="ARBA00010982"/>
    </source>
</evidence>
<evidence type="ECO:0000259" key="7">
    <source>
        <dbReference type="Pfam" id="PF02803"/>
    </source>
</evidence>
<dbReference type="PANTHER" id="PTHR18919">
    <property type="entry name" value="ACETYL-COA C-ACYLTRANSFERASE"/>
    <property type="match status" value="1"/>
</dbReference>
<comment type="caution">
    <text evidence="8">The sequence shown here is derived from an EMBL/GenBank/DDBJ whole genome shotgun (WGS) entry which is preliminary data.</text>
</comment>